<evidence type="ECO:0000313" key="2">
    <source>
        <dbReference type="EMBL" id="GJJ78746.1"/>
    </source>
</evidence>
<reference evidence="2" key="2">
    <citation type="journal article" date="2022" name="Microbiol. Resour. Announc.">
        <title>Whole-Genome Sequence of Entomortierella parvispora E1425, a Mucoromycotan Fungus Associated with Burkholderiaceae-Related Endosymbiotic Bacteria.</title>
        <authorList>
            <person name="Herlambang A."/>
            <person name="Guo Y."/>
            <person name="Takashima Y."/>
            <person name="Narisawa K."/>
            <person name="Ohta H."/>
            <person name="Nishizawa T."/>
        </authorList>
    </citation>
    <scope>NUCLEOTIDE SEQUENCE</scope>
    <source>
        <strain evidence="2">E1425</strain>
    </source>
</reference>
<dbReference type="AlphaFoldDB" id="A0A9P3M1M8"/>
<dbReference type="Proteomes" id="UP000827284">
    <property type="component" value="Unassembled WGS sequence"/>
</dbReference>
<dbReference type="EMBL" id="BQFW01000015">
    <property type="protein sequence ID" value="GJJ78746.1"/>
    <property type="molecule type" value="Genomic_DNA"/>
</dbReference>
<evidence type="ECO:0000313" key="3">
    <source>
        <dbReference type="Proteomes" id="UP000827284"/>
    </source>
</evidence>
<feature type="chain" id="PRO_5040271237" evidence="1">
    <location>
        <begin position="23"/>
        <end position="239"/>
    </location>
</feature>
<reference evidence="2" key="1">
    <citation type="submission" date="2021-11" db="EMBL/GenBank/DDBJ databases">
        <authorList>
            <person name="Herlambang A."/>
            <person name="Guo Y."/>
            <person name="Takashima Y."/>
            <person name="Nishizawa T."/>
        </authorList>
    </citation>
    <scope>NUCLEOTIDE SEQUENCE</scope>
    <source>
        <strain evidence="2">E1425</strain>
    </source>
</reference>
<keyword evidence="1" id="KW-0732">Signal</keyword>
<protein>
    <submittedName>
        <fullName evidence="2">Uncharacterized protein</fullName>
    </submittedName>
</protein>
<gene>
    <name evidence="2" type="ORF">EMPS_11105</name>
</gene>
<evidence type="ECO:0000256" key="1">
    <source>
        <dbReference type="SAM" id="SignalP"/>
    </source>
</evidence>
<keyword evidence="3" id="KW-1185">Reference proteome</keyword>
<organism evidence="2 3">
    <name type="scientific">Entomortierella parvispora</name>
    <dbReference type="NCBI Taxonomy" id="205924"/>
    <lineage>
        <taxon>Eukaryota</taxon>
        <taxon>Fungi</taxon>
        <taxon>Fungi incertae sedis</taxon>
        <taxon>Mucoromycota</taxon>
        <taxon>Mortierellomycotina</taxon>
        <taxon>Mortierellomycetes</taxon>
        <taxon>Mortierellales</taxon>
        <taxon>Mortierellaceae</taxon>
        <taxon>Entomortierella</taxon>
    </lineage>
</organism>
<dbReference type="OrthoDB" id="2360307at2759"/>
<name>A0A9P3M1M8_9FUNG</name>
<comment type="caution">
    <text evidence="2">The sequence shown here is derived from an EMBL/GenBank/DDBJ whole genome shotgun (WGS) entry which is preliminary data.</text>
</comment>
<sequence length="239" mass="24865">MRINAFVPAVLALSFFSASTQALPTPQHQANAVELLKRGGSNVVDALVNLFVDAETKVLLDACVSLEANVCADVTVKLDASANVLGGLVTANVDVKDLEVSAKTAVDADIKVNVEADVKAIVLANVAAHVKKEVACVCPKLDDACFKANAHTLVVKIVALIQVDVATLVAKIKADLVANAKVRVNATIKDIGVHLGLADVDVHAIIDVRSDIDAHLQAFVDLCASVLVNAQLIADVAAL</sequence>
<accession>A0A9P3M1M8</accession>
<feature type="signal peptide" evidence="1">
    <location>
        <begin position="1"/>
        <end position="22"/>
    </location>
</feature>
<proteinExistence type="predicted"/>